<evidence type="ECO:0000313" key="3">
    <source>
        <dbReference type="EMBL" id="NDW16003.1"/>
    </source>
</evidence>
<evidence type="ECO:0000256" key="1">
    <source>
        <dbReference type="SAM" id="MobiDB-lite"/>
    </source>
</evidence>
<protein>
    <submittedName>
        <fullName evidence="3">Uncharacterized protein</fullName>
    </submittedName>
</protein>
<name>A0A6N9TFD3_9ALTE</name>
<keyword evidence="4" id="KW-1185">Reference proteome</keyword>
<dbReference type="AlphaFoldDB" id="A0A6N9TFD3"/>
<dbReference type="RefSeq" id="WP_163106706.1">
    <property type="nucleotide sequence ID" value="NZ_JAAAWO010000007.1"/>
</dbReference>
<keyword evidence="2" id="KW-0812">Transmembrane</keyword>
<gene>
    <name evidence="3" type="ORF">GTQ48_10785</name>
</gene>
<sequence>MATIPDFHSAHFTMSAENPFRLTPPSEQVLYLIDGDNAVIAVNADGSVSTGFSDASHKDKKNLDEQQTPYPDPSYETVIDALKNAAKQRTKQGTAYLSLLNSEMMLIKKSLFISVFAALAAFVIGIVCWLLVNVAIGGALYSFGISIIFIATILLCFNLGLCMLFCRIAKKSLHFASFERLIALFKRSL</sequence>
<dbReference type="EMBL" id="JAAAWO010000007">
    <property type="protein sequence ID" value="NDW16003.1"/>
    <property type="molecule type" value="Genomic_DNA"/>
</dbReference>
<keyword evidence="2" id="KW-0472">Membrane</keyword>
<comment type="caution">
    <text evidence="3">The sequence shown here is derived from an EMBL/GenBank/DDBJ whole genome shotgun (WGS) entry which is preliminary data.</text>
</comment>
<accession>A0A6N9TFD3</accession>
<evidence type="ECO:0000313" key="4">
    <source>
        <dbReference type="Proteomes" id="UP000471381"/>
    </source>
</evidence>
<organism evidence="3 4">
    <name type="scientific">Alteromonas genovensis</name>
    <dbReference type="NCBI Taxonomy" id="471225"/>
    <lineage>
        <taxon>Bacteria</taxon>
        <taxon>Pseudomonadati</taxon>
        <taxon>Pseudomonadota</taxon>
        <taxon>Gammaproteobacteria</taxon>
        <taxon>Alteromonadales</taxon>
        <taxon>Alteromonadaceae</taxon>
        <taxon>Alteromonas/Salinimonas group</taxon>
        <taxon>Alteromonas</taxon>
    </lineage>
</organism>
<keyword evidence="2" id="KW-1133">Transmembrane helix</keyword>
<dbReference type="Proteomes" id="UP000471381">
    <property type="component" value="Unassembled WGS sequence"/>
</dbReference>
<reference evidence="3 4" key="1">
    <citation type="submission" date="2020-01" db="EMBL/GenBank/DDBJ databases">
        <title>Genomes of bacteria type strains.</title>
        <authorList>
            <person name="Chen J."/>
            <person name="Zhu S."/>
            <person name="Yang J."/>
        </authorList>
    </citation>
    <scope>NUCLEOTIDE SEQUENCE [LARGE SCALE GENOMIC DNA]</scope>
    <source>
        <strain evidence="3 4">LMG 24078</strain>
    </source>
</reference>
<feature type="transmembrane region" description="Helical" evidence="2">
    <location>
        <begin position="138"/>
        <end position="166"/>
    </location>
</feature>
<feature type="compositionally biased region" description="Basic and acidic residues" evidence="1">
    <location>
        <begin position="55"/>
        <end position="64"/>
    </location>
</feature>
<proteinExistence type="predicted"/>
<feature type="transmembrane region" description="Helical" evidence="2">
    <location>
        <begin position="111"/>
        <end position="132"/>
    </location>
</feature>
<feature type="region of interest" description="Disordered" evidence="1">
    <location>
        <begin position="52"/>
        <end position="72"/>
    </location>
</feature>
<evidence type="ECO:0000256" key="2">
    <source>
        <dbReference type="SAM" id="Phobius"/>
    </source>
</evidence>